<dbReference type="AlphaFoldDB" id="C8XKW8"/>
<keyword evidence="1" id="KW-1133">Transmembrane helix</keyword>
<reference evidence="3" key="1">
    <citation type="submission" date="2009-09" db="EMBL/GenBank/DDBJ databases">
        <title>The complete genome of Nakamurella multipartita DSM 44233.</title>
        <authorList>
            <consortium name="US DOE Joint Genome Institute (JGI-PGF)"/>
            <person name="Lucas S."/>
            <person name="Copeland A."/>
            <person name="Lapidus A."/>
            <person name="Glavina del Rio T."/>
            <person name="Dalin E."/>
            <person name="Tice H."/>
            <person name="Bruce D."/>
            <person name="Goodwin L."/>
            <person name="Pitluck S."/>
            <person name="Kyrpides N."/>
            <person name="Mavromatis K."/>
            <person name="Ivanova N."/>
            <person name="Ovchinnikova G."/>
            <person name="Sims D."/>
            <person name="Meincke L."/>
            <person name="Brettin T."/>
            <person name="Detter J.C."/>
            <person name="Han C."/>
            <person name="Larimer F."/>
            <person name="Land M."/>
            <person name="Hauser L."/>
            <person name="Markowitz V."/>
            <person name="Cheng J.-F."/>
            <person name="Hugenholtz P."/>
            <person name="Woyke T."/>
            <person name="Wu D."/>
            <person name="Klenk H.-P."/>
            <person name="Eisen J.A."/>
        </authorList>
    </citation>
    <scope>NUCLEOTIDE SEQUENCE [LARGE SCALE GENOMIC DNA]</scope>
    <source>
        <strain evidence="3">ATCC 700099 / DSM 44233 / CIP 104796 / JCM 9543 / NBRC 105858 / Y-104</strain>
    </source>
</reference>
<keyword evidence="1" id="KW-0812">Transmembrane</keyword>
<proteinExistence type="predicted"/>
<dbReference type="KEGG" id="nml:Namu_4494"/>
<dbReference type="InParanoid" id="C8XKW8"/>
<accession>C8XKW8</accession>
<organism evidence="2 3">
    <name type="scientific">Nakamurella multipartita (strain ATCC 700099 / DSM 44233 / CIP 104796 / JCM 9543 / NBRC 105858 / Y-104)</name>
    <name type="common">Microsphaera multipartita</name>
    <dbReference type="NCBI Taxonomy" id="479431"/>
    <lineage>
        <taxon>Bacteria</taxon>
        <taxon>Bacillati</taxon>
        <taxon>Actinomycetota</taxon>
        <taxon>Actinomycetes</taxon>
        <taxon>Nakamurellales</taxon>
        <taxon>Nakamurellaceae</taxon>
        <taxon>Nakamurella</taxon>
    </lineage>
</organism>
<sequence>MAVSEGPDSTRRLPLWLQVLIGTVAALALIFMFSVVFNQAPIADQTVGEATSSLIVQTAASEASVVTSTATDASWQAVSATELDDAAGNHIRSVHVAVGGGWSTMSARQITTELWVRFGNVVRVDFSCDQTGEYLGHAEQKGAGQYGEALTPNVLCP</sequence>
<feature type="transmembrane region" description="Helical" evidence="1">
    <location>
        <begin position="15"/>
        <end position="37"/>
    </location>
</feature>
<evidence type="ECO:0000256" key="1">
    <source>
        <dbReference type="SAM" id="Phobius"/>
    </source>
</evidence>
<keyword evidence="3" id="KW-1185">Reference proteome</keyword>
<evidence type="ECO:0000313" key="2">
    <source>
        <dbReference type="EMBL" id="ACV80775.1"/>
    </source>
</evidence>
<dbReference type="Proteomes" id="UP000002218">
    <property type="component" value="Chromosome"/>
</dbReference>
<gene>
    <name evidence="2" type="ordered locus">Namu_4494</name>
</gene>
<protein>
    <submittedName>
        <fullName evidence="2">Uncharacterized protein</fullName>
    </submittedName>
</protein>
<evidence type="ECO:0000313" key="3">
    <source>
        <dbReference type="Proteomes" id="UP000002218"/>
    </source>
</evidence>
<keyword evidence="1" id="KW-0472">Membrane</keyword>
<dbReference type="HOGENOM" id="CLU_1675993_0_0_11"/>
<name>C8XKW8_NAKMY</name>
<dbReference type="EMBL" id="CP001737">
    <property type="protein sequence ID" value="ACV80775.1"/>
    <property type="molecule type" value="Genomic_DNA"/>
</dbReference>
<reference evidence="2 3" key="2">
    <citation type="journal article" date="2010" name="Stand. Genomic Sci.">
        <title>Complete genome sequence of Nakamurella multipartita type strain (Y-104).</title>
        <authorList>
            <person name="Tice H."/>
            <person name="Mayilraj S."/>
            <person name="Sims D."/>
            <person name="Lapidus A."/>
            <person name="Nolan M."/>
            <person name="Lucas S."/>
            <person name="Glavina Del Rio T."/>
            <person name="Copeland A."/>
            <person name="Cheng J.F."/>
            <person name="Meincke L."/>
            <person name="Bruce D."/>
            <person name="Goodwin L."/>
            <person name="Pitluck S."/>
            <person name="Ivanova N."/>
            <person name="Mavromatis K."/>
            <person name="Ovchinnikova G."/>
            <person name="Pati A."/>
            <person name="Chen A."/>
            <person name="Palaniappan K."/>
            <person name="Land M."/>
            <person name="Hauser L."/>
            <person name="Chang Y.J."/>
            <person name="Jeffries C.D."/>
            <person name="Detter J.C."/>
            <person name="Brettin T."/>
            <person name="Rohde M."/>
            <person name="Goker M."/>
            <person name="Bristow J."/>
            <person name="Eisen J.A."/>
            <person name="Markowitz V."/>
            <person name="Hugenholtz P."/>
            <person name="Kyrpides N.C."/>
            <person name="Klenk H.P."/>
            <person name="Chen F."/>
        </authorList>
    </citation>
    <scope>NUCLEOTIDE SEQUENCE [LARGE SCALE GENOMIC DNA]</scope>
    <source>
        <strain evidence="3">ATCC 700099 / DSM 44233 / CIP 104796 / JCM 9543 / NBRC 105858 / Y-104</strain>
    </source>
</reference>